<dbReference type="EMBL" id="SRMA01026281">
    <property type="protein sequence ID" value="TRY85456.1"/>
    <property type="molecule type" value="Genomic_DNA"/>
</dbReference>
<keyword evidence="1 3" id="KW-0479">Metal-binding</keyword>
<dbReference type="PANTHER" id="PTHR10122">
    <property type="entry name" value="CYTOCHROME C OXIDASE SUBUNIT 5B, MITOCHONDRIAL"/>
    <property type="match status" value="1"/>
</dbReference>
<keyword evidence="2 3" id="KW-0862">Zinc</keyword>
<proteinExistence type="predicted"/>
<dbReference type="GO" id="GO:0045277">
    <property type="term" value="C:respiratory chain complex IV"/>
    <property type="evidence" value="ECO:0007669"/>
    <property type="project" value="InterPro"/>
</dbReference>
<feature type="non-terminal residue" evidence="4">
    <location>
        <position position="161"/>
    </location>
</feature>
<name>A0A553Q6A9_9TELE</name>
<evidence type="ECO:0000256" key="3">
    <source>
        <dbReference type="PIRSR" id="PIRSR602124-1"/>
    </source>
</evidence>
<evidence type="ECO:0000313" key="5">
    <source>
        <dbReference type="Proteomes" id="UP000316079"/>
    </source>
</evidence>
<dbReference type="Gene3D" id="2.60.11.10">
    <property type="entry name" value="Cytochrome c oxidase, subunit Vb"/>
    <property type="match status" value="1"/>
</dbReference>
<dbReference type="GO" id="GO:0005740">
    <property type="term" value="C:mitochondrial envelope"/>
    <property type="evidence" value="ECO:0007669"/>
    <property type="project" value="InterPro"/>
</dbReference>
<dbReference type="PANTHER" id="PTHR10122:SF0">
    <property type="entry name" value="CYTOCHROME C OXIDASE SUBUNIT 5B, ISOFORM A-RELATED"/>
    <property type="match status" value="1"/>
</dbReference>
<dbReference type="OrthoDB" id="10249250at2759"/>
<dbReference type="STRING" id="623744.A0A553Q6A9"/>
<accession>A0A553Q6A9</accession>
<dbReference type="Proteomes" id="UP000316079">
    <property type="component" value="Unassembled WGS sequence"/>
</dbReference>
<dbReference type="InterPro" id="IPR036972">
    <property type="entry name" value="Cyt_c_oxidase_su5b_sf"/>
</dbReference>
<comment type="caution">
    <text evidence="4">The sequence shown here is derived from an EMBL/GenBank/DDBJ whole genome shotgun (WGS) entry which is preliminary data.</text>
</comment>
<evidence type="ECO:0000313" key="4">
    <source>
        <dbReference type="EMBL" id="TRY85456.1"/>
    </source>
</evidence>
<dbReference type="GO" id="GO:0046872">
    <property type="term" value="F:metal ion binding"/>
    <property type="evidence" value="ECO:0007669"/>
    <property type="project" value="UniProtKB-KW"/>
</dbReference>
<organism evidence="4 5">
    <name type="scientific">Danionella cerebrum</name>
    <dbReference type="NCBI Taxonomy" id="2873325"/>
    <lineage>
        <taxon>Eukaryota</taxon>
        <taxon>Metazoa</taxon>
        <taxon>Chordata</taxon>
        <taxon>Craniata</taxon>
        <taxon>Vertebrata</taxon>
        <taxon>Euteleostomi</taxon>
        <taxon>Actinopterygii</taxon>
        <taxon>Neopterygii</taxon>
        <taxon>Teleostei</taxon>
        <taxon>Ostariophysi</taxon>
        <taxon>Cypriniformes</taxon>
        <taxon>Danionidae</taxon>
        <taxon>Danioninae</taxon>
        <taxon>Danionella</taxon>
    </lineage>
</organism>
<dbReference type="Pfam" id="PF01215">
    <property type="entry name" value="COX5B"/>
    <property type="match status" value="1"/>
</dbReference>
<protein>
    <submittedName>
        <fullName evidence="4">Uncharacterized protein</fullName>
    </submittedName>
</protein>
<evidence type="ECO:0000256" key="2">
    <source>
        <dbReference type="ARBA" id="ARBA00022833"/>
    </source>
</evidence>
<reference evidence="4 5" key="1">
    <citation type="journal article" date="2019" name="Sci. Data">
        <title>Hybrid genome assembly and annotation of Danionella translucida.</title>
        <authorList>
            <person name="Kadobianskyi M."/>
            <person name="Schulze L."/>
            <person name="Schuelke M."/>
            <person name="Judkewitz B."/>
        </authorList>
    </citation>
    <scope>NUCLEOTIDE SEQUENCE [LARGE SCALE GENOMIC DNA]</scope>
    <source>
        <strain evidence="4 5">Bolton</strain>
    </source>
</reference>
<sequence length="161" mass="17286">MAARLLLKSAFRAAACSRALPVAVMKRGITSGGVPTDDEQATGLERKLLEAQKKGALLITDVLFPKDVYGNMKQRLCAGTKTDPHIVPSANNKRIVGCVRRITPLWSGSGSTRVNFSAAPLVALITNLSIRSGPQLSELRNFLHVHVSRIHSGEVVDSDMG</sequence>
<dbReference type="SUPFAM" id="SSF57802">
    <property type="entry name" value="Rubredoxin-like"/>
    <property type="match status" value="1"/>
</dbReference>
<feature type="binding site" evidence="3">
    <location>
        <position position="98"/>
    </location>
    <ligand>
        <name>Zn(2+)</name>
        <dbReference type="ChEBI" id="CHEBI:29105"/>
    </ligand>
</feature>
<evidence type="ECO:0000256" key="1">
    <source>
        <dbReference type="ARBA" id="ARBA00022723"/>
    </source>
</evidence>
<gene>
    <name evidence="4" type="ORF">DNTS_008574</name>
</gene>
<dbReference type="GO" id="GO:0006123">
    <property type="term" value="P:mitochondrial electron transport, cytochrome c to oxygen"/>
    <property type="evidence" value="ECO:0007669"/>
    <property type="project" value="InterPro"/>
</dbReference>
<dbReference type="AlphaFoldDB" id="A0A553Q6A9"/>
<keyword evidence="5" id="KW-1185">Reference proteome</keyword>
<dbReference type="InterPro" id="IPR002124">
    <property type="entry name" value="Cyt_c_oxidase_su5b"/>
</dbReference>